<name>A0AAV2PL81_MEGNR</name>
<dbReference type="Proteomes" id="UP001497623">
    <property type="component" value="Unassembled WGS sequence"/>
</dbReference>
<dbReference type="EMBL" id="CAXKWB010000174">
    <property type="protein sequence ID" value="CAL4059682.1"/>
    <property type="molecule type" value="Genomic_DNA"/>
</dbReference>
<proteinExistence type="predicted"/>
<keyword evidence="2" id="KW-1185">Reference proteome</keyword>
<accession>A0AAV2PL81</accession>
<comment type="caution">
    <text evidence="1">The sequence shown here is derived from an EMBL/GenBank/DDBJ whole genome shotgun (WGS) entry which is preliminary data.</text>
</comment>
<gene>
    <name evidence="1" type="ORF">MNOR_LOCUS745</name>
</gene>
<evidence type="ECO:0000313" key="1">
    <source>
        <dbReference type="EMBL" id="CAL4059682.1"/>
    </source>
</evidence>
<protein>
    <submittedName>
        <fullName evidence="1">Uncharacterized protein</fullName>
    </submittedName>
</protein>
<sequence>MKETFLLLQKIILIVREKWKIHIIKVGAPIQQALKMILRTKIIMHITVNMLGMKRIKMKDRNLPISPIIQEVTTLEMKRHQMNIIFLVPAIIYKTTTPVESWKLILKIFPQANLLINFVVLLLSM</sequence>
<evidence type="ECO:0000313" key="2">
    <source>
        <dbReference type="Proteomes" id="UP001497623"/>
    </source>
</evidence>
<dbReference type="AlphaFoldDB" id="A0AAV2PL81"/>
<reference evidence="1 2" key="1">
    <citation type="submission" date="2024-05" db="EMBL/GenBank/DDBJ databases">
        <authorList>
            <person name="Wallberg A."/>
        </authorList>
    </citation>
    <scope>NUCLEOTIDE SEQUENCE [LARGE SCALE GENOMIC DNA]</scope>
</reference>
<organism evidence="1 2">
    <name type="scientific">Meganyctiphanes norvegica</name>
    <name type="common">Northern krill</name>
    <name type="synonym">Thysanopoda norvegica</name>
    <dbReference type="NCBI Taxonomy" id="48144"/>
    <lineage>
        <taxon>Eukaryota</taxon>
        <taxon>Metazoa</taxon>
        <taxon>Ecdysozoa</taxon>
        <taxon>Arthropoda</taxon>
        <taxon>Crustacea</taxon>
        <taxon>Multicrustacea</taxon>
        <taxon>Malacostraca</taxon>
        <taxon>Eumalacostraca</taxon>
        <taxon>Eucarida</taxon>
        <taxon>Euphausiacea</taxon>
        <taxon>Euphausiidae</taxon>
        <taxon>Meganyctiphanes</taxon>
    </lineage>
</organism>